<dbReference type="AlphaFoldDB" id="A0A1B0CVC8"/>
<dbReference type="Proteomes" id="UP000092461">
    <property type="component" value="Unassembled WGS sequence"/>
</dbReference>
<name>A0A1B0CVC8_LUTLO</name>
<feature type="signal peptide" evidence="1">
    <location>
        <begin position="1"/>
        <end position="17"/>
    </location>
</feature>
<keyword evidence="4" id="KW-1185">Reference proteome</keyword>
<reference evidence="2" key="2">
    <citation type="journal article" date="2020" name="BMC">
        <title>Leishmania infection induces a limited differential gene expression in the sand fly midgut.</title>
        <authorList>
            <person name="Coutinho-Abreu I.V."/>
            <person name="Serafim T.D."/>
            <person name="Meneses C."/>
            <person name="Kamhawi S."/>
            <person name="Oliveira F."/>
            <person name="Valenzuela J.G."/>
        </authorList>
    </citation>
    <scope>NUCLEOTIDE SEQUENCE</scope>
    <source>
        <strain evidence="2">Jacobina</strain>
        <tissue evidence="2">Midgut</tissue>
    </source>
</reference>
<reference evidence="3" key="3">
    <citation type="submission" date="2020-05" db="UniProtKB">
        <authorList>
            <consortium name="EnsemblMetazoa"/>
        </authorList>
    </citation>
    <scope>IDENTIFICATION</scope>
    <source>
        <strain evidence="3">Jacobina</strain>
    </source>
</reference>
<dbReference type="EMBL" id="GITU01004581">
    <property type="protein sequence ID" value="MBC1173284.1"/>
    <property type="molecule type" value="Transcribed_RNA"/>
</dbReference>
<dbReference type="VEuPathDB" id="VectorBase:LLOJ008913"/>
<keyword evidence="1" id="KW-0732">Signal</keyword>
<evidence type="ECO:0000313" key="2">
    <source>
        <dbReference type="EMBL" id="MBC1173284.1"/>
    </source>
</evidence>
<dbReference type="EnsemblMetazoa" id="LLOJ008913-RA">
    <property type="protein sequence ID" value="LLOJ008913-PA"/>
    <property type="gene ID" value="LLOJ008913"/>
</dbReference>
<sequence length="109" mass="12213">MWKLLLFIAHLAHWTLTILLDGGSWLIWAREEVTFAGAPKLPPENKKINKIPTSPARIECGLSRFGSWGIAESPTLTHQECVCGAVDAETLLTVHREFSDFSHCSLLVW</sequence>
<evidence type="ECO:0000313" key="3">
    <source>
        <dbReference type="EnsemblMetazoa" id="LLOJ008913-PA"/>
    </source>
</evidence>
<feature type="chain" id="PRO_5044555537" evidence="1">
    <location>
        <begin position="18"/>
        <end position="109"/>
    </location>
</feature>
<reference evidence="4" key="1">
    <citation type="submission" date="2012-05" db="EMBL/GenBank/DDBJ databases">
        <title>Whole Genome Assembly of Lutzomyia longipalpis.</title>
        <authorList>
            <person name="Richards S."/>
            <person name="Qu C."/>
            <person name="Dillon R."/>
            <person name="Worley K."/>
            <person name="Scherer S."/>
            <person name="Batterton M."/>
            <person name="Taylor A."/>
            <person name="Hawes A."/>
            <person name="Hernandez B."/>
            <person name="Kovar C."/>
            <person name="Mandapat C."/>
            <person name="Pham C."/>
            <person name="Qu C."/>
            <person name="Jing C."/>
            <person name="Bess C."/>
            <person name="Bandaranaike D."/>
            <person name="Ngo D."/>
            <person name="Ongeri F."/>
            <person name="Arias F."/>
            <person name="Lara F."/>
            <person name="Weissenberger G."/>
            <person name="Kamau G."/>
            <person name="Han H."/>
            <person name="Shen H."/>
            <person name="Dinh H."/>
            <person name="Khalil I."/>
            <person name="Jones J."/>
            <person name="Shafer J."/>
            <person name="Jayaseelan J."/>
            <person name="Quiroz J."/>
            <person name="Blankenburg K."/>
            <person name="Nguyen L."/>
            <person name="Jackson L."/>
            <person name="Francisco L."/>
            <person name="Tang L.-Y."/>
            <person name="Pu L.-L."/>
            <person name="Perales L."/>
            <person name="Lorensuhewa L."/>
            <person name="Munidasa M."/>
            <person name="Coyle M."/>
            <person name="Taylor M."/>
            <person name="Puazo M."/>
            <person name="Firestine M."/>
            <person name="Scheel M."/>
            <person name="Javaid M."/>
            <person name="Wang M."/>
            <person name="Li M."/>
            <person name="Tabassum N."/>
            <person name="Saada N."/>
            <person name="Osuji N."/>
            <person name="Aqrawi P."/>
            <person name="Fu Q."/>
            <person name="Thornton R."/>
            <person name="Raj R."/>
            <person name="Goodspeed R."/>
            <person name="Mata R."/>
            <person name="Najjar R."/>
            <person name="Gubbala S."/>
            <person name="Lee S."/>
            <person name="Denson S."/>
            <person name="Patil S."/>
            <person name="Macmil S."/>
            <person name="Qi S."/>
            <person name="Matskevitch T."/>
            <person name="Palculict T."/>
            <person name="Mathew T."/>
            <person name="Vee V."/>
            <person name="Velamala V."/>
            <person name="Korchina V."/>
            <person name="Cai W."/>
            <person name="Liu W."/>
            <person name="Dai W."/>
            <person name="Zou X."/>
            <person name="Zhu Y."/>
            <person name="Zhang Y."/>
            <person name="Wu Y.-Q."/>
            <person name="Xin Y."/>
            <person name="Nazarath L."/>
            <person name="Kovar C."/>
            <person name="Han Y."/>
            <person name="Muzny D."/>
            <person name="Gibbs R."/>
        </authorList>
    </citation>
    <scope>NUCLEOTIDE SEQUENCE [LARGE SCALE GENOMIC DNA]</scope>
    <source>
        <strain evidence="4">Jacobina</strain>
    </source>
</reference>
<accession>A0A1B0CVC8</accession>
<proteinExistence type="predicted"/>
<evidence type="ECO:0000256" key="1">
    <source>
        <dbReference type="SAM" id="SignalP"/>
    </source>
</evidence>
<protein>
    <submittedName>
        <fullName evidence="2">Putative secreted protein</fullName>
    </submittedName>
</protein>
<evidence type="ECO:0000313" key="4">
    <source>
        <dbReference type="Proteomes" id="UP000092461"/>
    </source>
</evidence>
<dbReference type="EMBL" id="AJWK01030432">
    <property type="status" value="NOT_ANNOTATED_CDS"/>
    <property type="molecule type" value="Genomic_DNA"/>
</dbReference>
<organism evidence="3 4">
    <name type="scientific">Lutzomyia longipalpis</name>
    <name type="common">Sand fly</name>
    <dbReference type="NCBI Taxonomy" id="7200"/>
    <lineage>
        <taxon>Eukaryota</taxon>
        <taxon>Metazoa</taxon>
        <taxon>Ecdysozoa</taxon>
        <taxon>Arthropoda</taxon>
        <taxon>Hexapoda</taxon>
        <taxon>Insecta</taxon>
        <taxon>Pterygota</taxon>
        <taxon>Neoptera</taxon>
        <taxon>Endopterygota</taxon>
        <taxon>Diptera</taxon>
        <taxon>Nematocera</taxon>
        <taxon>Psychodoidea</taxon>
        <taxon>Psychodidae</taxon>
        <taxon>Lutzomyia</taxon>
        <taxon>Lutzomyia</taxon>
    </lineage>
</organism>